<dbReference type="CDD" id="cd07814">
    <property type="entry name" value="SRPBCC_CalC_Aha1-like"/>
    <property type="match status" value="1"/>
</dbReference>
<organism evidence="3 4">
    <name type="scientific">Sulfidibacter corallicola</name>
    <dbReference type="NCBI Taxonomy" id="2818388"/>
    <lineage>
        <taxon>Bacteria</taxon>
        <taxon>Pseudomonadati</taxon>
        <taxon>Acidobacteriota</taxon>
        <taxon>Holophagae</taxon>
        <taxon>Acanthopleuribacterales</taxon>
        <taxon>Acanthopleuribacteraceae</taxon>
        <taxon>Sulfidibacter</taxon>
    </lineage>
</organism>
<dbReference type="InterPro" id="IPR023393">
    <property type="entry name" value="START-like_dom_sf"/>
</dbReference>
<dbReference type="KEGG" id="scor:J3U87_04675"/>
<dbReference type="EMBL" id="CP071793">
    <property type="protein sequence ID" value="QTD51743.1"/>
    <property type="molecule type" value="Genomic_DNA"/>
</dbReference>
<dbReference type="Gene3D" id="3.30.530.20">
    <property type="match status" value="1"/>
</dbReference>
<dbReference type="AlphaFoldDB" id="A0A8A4TQC4"/>
<dbReference type="Proteomes" id="UP000663929">
    <property type="component" value="Chromosome"/>
</dbReference>
<evidence type="ECO:0000313" key="3">
    <source>
        <dbReference type="EMBL" id="QTD51743.1"/>
    </source>
</evidence>
<dbReference type="RefSeq" id="WP_237381865.1">
    <property type="nucleotide sequence ID" value="NZ_CP071793.1"/>
</dbReference>
<gene>
    <name evidence="3" type="ORF">J3U87_04675</name>
</gene>
<keyword evidence="4" id="KW-1185">Reference proteome</keyword>
<sequence length="142" mass="16105">MKDIRKRVVIEADIELVWSFVTQSDKIAMWLMPNDFQAKKGHAFTMQCQVKDGSQGHIEAQVLELDPPQWLVYSWLIAEPRLQTQVSIRLSEVRGGTELNLVHSGWEPLGEDPEGLRELHDSIWSQLLGEKLRGLICGGGRS</sequence>
<comment type="similarity">
    <text evidence="1">Belongs to the AHA1 family.</text>
</comment>
<protein>
    <submittedName>
        <fullName evidence="3">SRPBCC domain-containing protein</fullName>
    </submittedName>
</protein>
<evidence type="ECO:0000256" key="1">
    <source>
        <dbReference type="ARBA" id="ARBA00006817"/>
    </source>
</evidence>
<dbReference type="Pfam" id="PF08327">
    <property type="entry name" value="AHSA1"/>
    <property type="match status" value="1"/>
</dbReference>
<reference evidence="3" key="1">
    <citation type="submission" date="2021-03" db="EMBL/GenBank/DDBJ databases">
        <title>Acanthopleuribacteraceae sp. M133.</title>
        <authorList>
            <person name="Wang G."/>
        </authorList>
    </citation>
    <scope>NUCLEOTIDE SEQUENCE</scope>
    <source>
        <strain evidence="3">M133</strain>
    </source>
</reference>
<dbReference type="InterPro" id="IPR013538">
    <property type="entry name" value="ASHA1/2-like_C"/>
</dbReference>
<feature type="domain" description="Activator of Hsp90 ATPase homologue 1/2-like C-terminal" evidence="2">
    <location>
        <begin position="12"/>
        <end position="134"/>
    </location>
</feature>
<name>A0A8A4TQC4_SULCO</name>
<accession>A0A8A4TQC4</accession>
<dbReference type="SUPFAM" id="SSF55961">
    <property type="entry name" value="Bet v1-like"/>
    <property type="match status" value="1"/>
</dbReference>
<proteinExistence type="inferred from homology"/>
<evidence type="ECO:0000259" key="2">
    <source>
        <dbReference type="Pfam" id="PF08327"/>
    </source>
</evidence>
<evidence type="ECO:0000313" key="4">
    <source>
        <dbReference type="Proteomes" id="UP000663929"/>
    </source>
</evidence>